<reference evidence="2" key="1">
    <citation type="journal article" date="2019" name="Int. J. Syst. Evol. Microbiol.">
        <title>The Global Catalogue of Microorganisms (GCM) 10K type strain sequencing project: providing services to taxonomists for standard genome sequencing and annotation.</title>
        <authorList>
            <consortium name="The Broad Institute Genomics Platform"/>
            <consortium name="The Broad Institute Genome Sequencing Center for Infectious Disease"/>
            <person name="Wu L."/>
            <person name="Ma J."/>
        </authorList>
    </citation>
    <scope>NUCLEOTIDE SEQUENCE [LARGE SCALE GENOMIC DNA]</scope>
    <source>
        <strain evidence="2">CGMCC 4.7242</strain>
    </source>
</reference>
<dbReference type="EMBL" id="JBHUGH010000002">
    <property type="protein sequence ID" value="MFD1911152.1"/>
    <property type="molecule type" value="Genomic_DNA"/>
</dbReference>
<organism evidence="1 2">
    <name type="scientific">Halodurantibacterium flavum</name>
    <dbReference type="NCBI Taxonomy" id="1382802"/>
    <lineage>
        <taxon>Bacteria</taxon>
        <taxon>Pseudomonadati</taxon>
        <taxon>Pseudomonadota</taxon>
        <taxon>Alphaproteobacteria</taxon>
        <taxon>Rhodobacterales</taxon>
        <taxon>Paracoccaceae</taxon>
        <taxon>Halodurantibacterium</taxon>
    </lineage>
</organism>
<dbReference type="RefSeq" id="WP_390259333.1">
    <property type="nucleotide sequence ID" value="NZ_JBHUGH010000002.1"/>
</dbReference>
<evidence type="ECO:0000313" key="1">
    <source>
        <dbReference type="EMBL" id="MFD1911152.1"/>
    </source>
</evidence>
<name>A0ABW4S3F3_9RHOB</name>
<comment type="caution">
    <text evidence="1">The sequence shown here is derived from an EMBL/GenBank/DDBJ whole genome shotgun (WGS) entry which is preliminary data.</text>
</comment>
<sequence length="138" mass="15389">MEAAMHLDLSELPLIWMRNHTEDEEHDDENEGEMFLGVLRRNEPFIMIAEEMPRLSDIAAMDQAERKERAKLFKVHKKDLARLCAGMIVIAPSGSVAMPLRVALEKFASAIGIALIFADSPPAAREIAQARLSPGLRP</sequence>
<dbReference type="Proteomes" id="UP001597353">
    <property type="component" value="Unassembled WGS sequence"/>
</dbReference>
<keyword evidence="2" id="KW-1185">Reference proteome</keyword>
<accession>A0ABW4S3F3</accession>
<proteinExistence type="predicted"/>
<evidence type="ECO:0000313" key="2">
    <source>
        <dbReference type="Proteomes" id="UP001597353"/>
    </source>
</evidence>
<protein>
    <submittedName>
        <fullName evidence="1">Uncharacterized protein</fullName>
    </submittedName>
</protein>
<gene>
    <name evidence="1" type="ORF">ACFSGJ_02870</name>
</gene>